<dbReference type="Pfam" id="PF02768">
    <property type="entry name" value="DNA_pol3_beta_3"/>
    <property type="match status" value="1"/>
</dbReference>
<keyword evidence="6 9" id="KW-0235">DNA replication</keyword>
<dbReference type="PIRSF" id="PIRSF000804">
    <property type="entry name" value="DNA_pol_III_b"/>
    <property type="match status" value="1"/>
</dbReference>
<keyword evidence="4 9" id="KW-0808">Transferase</keyword>
<dbReference type="GO" id="GO:0003887">
    <property type="term" value="F:DNA-directed DNA polymerase activity"/>
    <property type="evidence" value="ECO:0007669"/>
    <property type="project" value="UniProtKB-UniRule"/>
</dbReference>
<dbReference type="GO" id="GO:0003677">
    <property type="term" value="F:DNA binding"/>
    <property type="evidence" value="ECO:0007669"/>
    <property type="project" value="UniProtKB-UniRule"/>
</dbReference>
<dbReference type="PANTHER" id="PTHR30478">
    <property type="entry name" value="DNA POLYMERASE III SUBUNIT BETA"/>
    <property type="match status" value="1"/>
</dbReference>
<evidence type="ECO:0000256" key="3">
    <source>
        <dbReference type="ARBA" id="ARBA00022490"/>
    </source>
</evidence>
<dbReference type="InterPro" id="IPR046938">
    <property type="entry name" value="DNA_clamp_sf"/>
</dbReference>
<evidence type="ECO:0000256" key="5">
    <source>
        <dbReference type="ARBA" id="ARBA00022695"/>
    </source>
</evidence>
<dbReference type="NCBIfam" id="TIGR00663">
    <property type="entry name" value="dnan"/>
    <property type="match status" value="1"/>
</dbReference>
<comment type="subunit">
    <text evidence="9">Forms a ring-shaped head-to-tail homodimer around DNA.</text>
</comment>
<organism evidence="13">
    <name type="scientific">candidate division WWE3 bacterium</name>
    <dbReference type="NCBI Taxonomy" id="2053526"/>
    <lineage>
        <taxon>Bacteria</taxon>
        <taxon>Katanobacteria</taxon>
    </lineage>
</organism>
<dbReference type="Gene3D" id="3.10.150.10">
    <property type="entry name" value="DNA Polymerase III, subunit A, domain 2"/>
    <property type="match status" value="1"/>
</dbReference>
<evidence type="ECO:0000256" key="2">
    <source>
        <dbReference type="ARBA" id="ARBA00010752"/>
    </source>
</evidence>
<feature type="domain" description="DNA polymerase III beta sliding clamp N-terminal" evidence="10">
    <location>
        <begin position="1"/>
        <end position="118"/>
    </location>
</feature>
<evidence type="ECO:0000256" key="1">
    <source>
        <dbReference type="ARBA" id="ARBA00004496"/>
    </source>
</evidence>
<evidence type="ECO:0000256" key="9">
    <source>
        <dbReference type="PIRNR" id="PIRNR000804"/>
    </source>
</evidence>
<feature type="domain" description="DNA polymerase III beta sliding clamp central" evidence="11">
    <location>
        <begin position="129"/>
        <end position="245"/>
    </location>
</feature>
<comment type="subcellular location">
    <subcellularLocation>
        <location evidence="1 9">Cytoplasm</location>
    </subcellularLocation>
</comment>
<dbReference type="AlphaFoldDB" id="A0A7C4XTE6"/>
<keyword evidence="5 9" id="KW-0548">Nucleotidyltransferase</keyword>
<evidence type="ECO:0000259" key="11">
    <source>
        <dbReference type="Pfam" id="PF02767"/>
    </source>
</evidence>
<comment type="function">
    <text evidence="9">Confers DNA tethering and processivity to DNA polymerases and other proteins. Acts as a clamp, forming a ring around DNA (a reaction catalyzed by the clamp-loading complex) which diffuses in an ATP-independent manner freely and bidirectionally along dsDNA. Initially characterized for its ability to contact the catalytic subunit of DNA polymerase III (Pol III), a complex, multichain enzyme responsible for most of the replicative synthesis in bacteria; Pol III exhibits 3'-5' exonuclease proofreading activity. The beta chain is required for initiation of replication as well as for processivity of DNA replication.</text>
</comment>
<dbReference type="InterPro" id="IPR001001">
    <property type="entry name" value="DNA_polIII_beta"/>
</dbReference>
<evidence type="ECO:0000256" key="6">
    <source>
        <dbReference type="ARBA" id="ARBA00022705"/>
    </source>
</evidence>
<dbReference type="Gene3D" id="3.70.10.10">
    <property type="match status" value="1"/>
</dbReference>
<dbReference type="CDD" id="cd00140">
    <property type="entry name" value="beta_clamp"/>
    <property type="match status" value="1"/>
</dbReference>
<dbReference type="InterPro" id="IPR022635">
    <property type="entry name" value="DNA_polIII_beta_C"/>
</dbReference>
<evidence type="ECO:0000313" key="13">
    <source>
        <dbReference type="EMBL" id="HGW29400.1"/>
    </source>
</evidence>
<dbReference type="EMBL" id="DSRT01000028">
    <property type="protein sequence ID" value="HGW29400.1"/>
    <property type="molecule type" value="Genomic_DNA"/>
</dbReference>
<dbReference type="SUPFAM" id="SSF55979">
    <property type="entry name" value="DNA clamp"/>
    <property type="match status" value="3"/>
</dbReference>
<dbReference type="PANTHER" id="PTHR30478:SF0">
    <property type="entry name" value="BETA SLIDING CLAMP"/>
    <property type="match status" value="1"/>
</dbReference>
<evidence type="ECO:0000256" key="8">
    <source>
        <dbReference type="ARBA" id="ARBA00023125"/>
    </source>
</evidence>
<dbReference type="SMART" id="SM00480">
    <property type="entry name" value="POL3Bc"/>
    <property type="match status" value="1"/>
</dbReference>
<dbReference type="Pfam" id="PF02767">
    <property type="entry name" value="DNA_pol3_beta_2"/>
    <property type="match status" value="1"/>
</dbReference>
<sequence length="372" mass="40253">MIFTCLQENLSKGISTVGRAISARSPLPILSNVLLVAEGGRLKLTASNMETSITLYVGASVEKDGAITIPAKLFSEFVSNLSPSTLTAELKDNILHVSTDKTKSKFNGVDASSYPSLPELKADSLFIEVDPKEFTSAVMLVAFSAASDETRPVLTGVLVHLKDGLLTLASADGYRLSEKTLKVKNNKTEDFSVILPAKTLIEVSRIFSSVGDKLKISINKEDNLALFESEGISVSTRIIDGAFPDYKKLIPSEASHKAEFYSNDLLEAVKLTNVFSKGAENHSPITVHINPEGYISLASVSTESGENKTKIEATVEGDALDVVFNSKFLLDFLNNIKAERLILSSNGNLTPGVVRAPETDDYVHLIMPIRNQ</sequence>
<comment type="similarity">
    <text evidence="2 9">Belongs to the beta sliding clamp family.</text>
</comment>
<name>A0A7C4XTE6_UNCKA</name>
<accession>A0A7C4XTE6</accession>
<keyword evidence="8" id="KW-0238">DNA-binding</keyword>
<dbReference type="GO" id="GO:0006271">
    <property type="term" value="P:DNA strand elongation involved in DNA replication"/>
    <property type="evidence" value="ECO:0007669"/>
    <property type="project" value="TreeGrafter"/>
</dbReference>
<feature type="domain" description="DNA polymerase III beta sliding clamp C-terminal" evidence="12">
    <location>
        <begin position="247"/>
        <end position="370"/>
    </location>
</feature>
<evidence type="ECO:0000259" key="10">
    <source>
        <dbReference type="Pfam" id="PF00712"/>
    </source>
</evidence>
<keyword evidence="3 9" id="KW-0963">Cytoplasm</keyword>
<dbReference type="InterPro" id="IPR022637">
    <property type="entry name" value="DNA_polIII_beta_cen"/>
</dbReference>
<evidence type="ECO:0000256" key="4">
    <source>
        <dbReference type="ARBA" id="ARBA00022679"/>
    </source>
</evidence>
<dbReference type="InterPro" id="IPR022634">
    <property type="entry name" value="DNA_polIII_beta_N"/>
</dbReference>
<proteinExistence type="inferred from homology"/>
<evidence type="ECO:0000259" key="12">
    <source>
        <dbReference type="Pfam" id="PF02768"/>
    </source>
</evidence>
<gene>
    <name evidence="13" type="primary">dnaN</name>
    <name evidence="13" type="ORF">ENR63_00530</name>
</gene>
<comment type="caution">
    <text evidence="13">The sequence shown here is derived from an EMBL/GenBank/DDBJ whole genome shotgun (WGS) entry which is preliminary data.</text>
</comment>
<reference evidence="13" key="1">
    <citation type="journal article" date="2020" name="mSystems">
        <title>Genome- and Community-Level Interaction Insights into Carbon Utilization and Element Cycling Functions of Hydrothermarchaeota in Hydrothermal Sediment.</title>
        <authorList>
            <person name="Zhou Z."/>
            <person name="Liu Y."/>
            <person name="Xu W."/>
            <person name="Pan J."/>
            <person name="Luo Z.H."/>
            <person name="Li M."/>
        </authorList>
    </citation>
    <scope>NUCLEOTIDE SEQUENCE [LARGE SCALE GENOMIC DNA]</scope>
    <source>
        <strain evidence="13">SpSt-417</strain>
    </source>
</reference>
<dbReference type="GO" id="GO:0005737">
    <property type="term" value="C:cytoplasm"/>
    <property type="evidence" value="ECO:0007669"/>
    <property type="project" value="UniProtKB-SubCell"/>
</dbReference>
<evidence type="ECO:0000256" key="7">
    <source>
        <dbReference type="ARBA" id="ARBA00022932"/>
    </source>
</evidence>
<protein>
    <recommendedName>
        <fullName evidence="9">Beta sliding clamp</fullName>
    </recommendedName>
</protein>
<dbReference type="GO" id="GO:0008408">
    <property type="term" value="F:3'-5' exonuclease activity"/>
    <property type="evidence" value="ECO:0007669"/>
    <property type="project" value="InterPro"/>
</dbReference>
<dbReference type="GO" id="GO:0009360">
    <property type="term" value="C:DNA polymerase III complex"/>
    <property type="evidence" value="ECO:0007669"/>
    <property type="project" value="InterPro"/>
</dbReference>
<keyword evidence="7 9" id="KW-0239">DNA-directed DNA polymerase</keyword>
<dbReference type="Pfam" id="PF00712">
    <property type="entry name" value="DNA_pol3_beta"/>
    <property type="match status" value="1"/>
</dbReference>